<evidence type="ECO:0000313" key="1">
    <source>
        <dbReference type="EMBL" id="EWC62099.1"/>
    </source>
</evidence>
<name>W7J7T8_9PSEU</name>
<dbReference type="AlphaFoldDB" id="W7J7T8"/>
<accession>W7J7T8</accession>
<keyword evidence="2" id="KW-1185">Reference proteome</keyword>
<organism evidence="1 2">
    <name type="scientific">Actinokineospora spheciospongiae</name>
    <dbReference type="NCBI Taxonomy" id="909613"/>
    <lineage>
        <taxon>Bacteria</taxon>
        <taxon>Bacillati</taxon>
        <taxon>Actinomycetota</taxon>
        <taxon>Actinomycetes</taxon>
        <taxon>Pseudonocardiales</taxon>
        <taxon>Pseudonocardiaceae</taxon>
        <taxon>Actinokineospora</taxon>
    </lineage>
</organism>
<gene>
    <name evidence="1" type="ORF">UO65_2613</name>
</gene>
<protein>
    <submittedName>
        <fullName evidence="1">Uncharacterized protein</fullName>
    </submittedName>
</protein>
<proteinExistence type="predicted"/>
<reference evidence="1 2" key="1">
    <citation type="journal article" date="2014" name="Genome Announc.">
        <title>Draft Genome Sequence of the Antitrypanosomally Active Sponge-Associated Bacterium Actinokineospora sp. Strain EG49.</title>
        <authorList>
            <person name="Harjes J."/>
            <person name="Ryu T."/>
            <person name="Abdelmohsen U.R."/>
            <person name="Moitinho-Silva L."/>
            <person name="Horn H."/>
            <person name="Ravasi T."/>
            <person name="Hentschel U."/>
        </authorList>
    </citation>
    <scope>NUCLEOTIDE SEQUENCE [LARGE SCALE GENOMIC DNA]</scope>
    <source>
        <strain evidence="1 2">EG49</strain>
    </source>
</reference>
<sequence>MEVHLEEELTTAGADGRNHATAIGVRRGSHGRVEWFARHADPEVLQRHDALPEDLEWRADPV</sequence>
<evidence type="ECO:0000313" key="2">
    <source>
        <dbReference type="Proteomes" id="UP000019277"/>
    </source>
</evidence>
<comment type="caution">
    <text evidence="1">The sequence shown here is derived from an EMBL/GenBank/DDBJ whole genome shotgun (WGS) entry which is preliminary data.</text>
</comment>
<dbReference type="EMBL" id="AYXG01000089">
    <property type="protein sequence ID" value="EWC62099.1"/>
    <property type="molecule type" value="Genomic_DNA"/>
</dbReference>
<dbReference type="Proteomes" id="UP000019277">
    <property type="component" value="Unassembled WGS sequence"/>
</dbReference>